<gene>
    <name evidence="13" type="ORF">LWI28_011992</name>
</gene>
<dbReference type="GO" id="GO:0004830">
    <property type="term" value="F:tryptophan-tRNA ligase activity"/>
    <property type="evidence" value="ECO:0007669"/>
    <property type="project" value="UniProtKB-EC"/>
</dbReference>
<keyword evidence="4 10" id="KW-0436">Ligase</keyword>
<evidence type="ECO:0000256" key="10">
    <source>
        <dbReference type="RuleBase" id="RU363036"/>
    </source>
</evidence>
<reference evidence="13" key="2">
    <citation type="submission" date="2023-02" db="EMBL/GenBank/DDBJ databases">
        <authorList>
            <person name="Swenson N.G."/>
            <person name="Wegrzyn J.L."/>
            <person name="Mcevoy S.L."/>
        </authorList>
    </citation>
    <scope>NUCLEOTIDE SEQUENCE</scope>
    <source>
        <strain evidence="13">91603</strain>
        <tissue evidence="13">Leaf</tissue>
    </source>
</reference>
<comment type="caution">
    <text evidence="13">The sequence shown here is derived from an EMBL/GenBank/DDBJ whole genome shotgun (WGS) entry which is preliminary data.</text>
</comment>
<evidence type="ECO:0000256" key="11">
    <source>
        <dbReference type="SAM" id="MobiDB-lite"/>
    </source>
</evidence>
<dbReference type="PANTHER" id="PTHR10055">
    <property type="entry name" value="TRYPTOPHANYL-TRNA SYNTHETASE"/>
    <property type="match status" value="1"/>
</dbReference>
<dbReference type="InterPro" id="IPR002305">
    <property type="entry name" value="aa-tRNA-synth_Ic"/>
</dbReference>
<evidence type="ECO:0000256" key="1">
    <source>
        <dbReference type="ARBA" id="ARBA00005594"/>
    </source>
</evidence>
<evidence type="ECO:0000256" key="2">
    <source>
        <dbReference type="ARBA" id="ARBA00013161"/>
    </source>
</evidence>
<dbReference type="Pfam" id="PF17919">
    <property type="entry name" value="RT_RNaseH_2"/>
    <property type="match status" value="1"/>
</dbReference>
<evidence type="ECO:0000256" key="6">
    <source>
        <dbReference type="ARBA" id="ARBA00022840"/>
    </source>
</evidence>
<dbReference type="InterPro" id="IPR043502">
    <property type="entry name" value="DNA/RNA_pol_sf"/>
</dbReference>
<evidence type="ECO:0000313" key="14">
    <source>
        <dbReference type="Proteomes" id="UP001064489"/>
    </source>
</evidence>
<dbReference type="EMBL" id="JAJSOW010000004">
    <property type="protein sequence ID" value="KAI9191690.1"/>
    <property type="molecule type" value="Genomic_DNA"/>
</dbReference>
<dbReference type="AlphaFoldDB" id="A0AAD5J9A9"/>
<evidence type="ECO:0000256" key="9">
    <source>
        <dbReference type="ARBA" id="ARBA00030268"/>
    </source>
</evidence>
<evidence type="ECO:0000256" key="8">
    <source>
        <dbReference type="ARBA" id="ARBA00023146"/>
    </source>
</evidence>
<dbReference type="InterPro" id="IPR043128">
    <property type="entry name" value="Rev_trsase/Diguanyl_cyclase"/>
</dbReference>
<proteinExistence type="inferred from homology"/>
<dbReference type="Gene3D" id="1.10.240.10">
    <property type="entry name" value="Tyrosyl-Transfer RNA Synthetase"/>
    <property type="match status" value="1"/>
</dbReference>
<dbReference type="GO" id="GO:0005737">
    <property type="term" value="C:cytoplasm"/>
    <property type="evidence" value="ECO:0007669"/>
    <property type="project" value="TreeGrafter"/>
</dbReference>
<keyword evidence="5 10" id="KW-0547">Nucleotide-binding</keyword>
<dbReference type="GO" id="GO:0006436">
    <property type="term" value="P:tryptophanyl-tRNA aminoacylation"/>
    <property type="evidence" value="ECO:0007669"/>
    <property type="project" value="TreeGrafter"/>
</dbReference>
<keyword evidence="7 10" id="KW-0648">Protein biosynthesis</keyword>
<evidence type="ECO:0000256" key="7">
    <source>
        <dbReference type="ARBA" id="ARBA00022917"/>
    </source>
</evidence>
<dbReference type="SUPFAM" id="SSF56672">
    <property type="entry name" value="DNA/RNA polymerases"/>
    <property type="match status" value="1"/>
</dbReference>
<dbReference type="Proteomes" id="UP001064489">
    <property type="component" value="Chromosome 6"/>
</dbReference>
<dbReference type="Pfam" id="PF00579">
    <property type="entry name" value="tRNA-synt_1b"/>
    <property type="match status" value="1"/>
</dbReference>
<evidence type="ECO:0000313" key="13">
    <source>
        <dbReference type="EMBL" id="KAI9191690.1"/>
    </source>
</evidence>
<protein>
    <recommendedName>
        <fullName evidence="3">Tryptophan--tRNA ligase, cytoplasmic</fullName>
        <ecNumber evidence="2">6.1.1.2</ecNumber>
    </recommendedName>
    <alternativeName>
        <fullName evidence="9">Tryptophanyl-tRNA synthetase</fullName>
    </alternativeName>
</protein>
<comment type="similarity">
    <text evidence="1 10">Belongs to the class-I aminoacyl-tRNA synthetase family.</text>
</comment>
<keyword evidence="14" id="KW-1185">Reference proteome</keyword>
<organism evidence="13 14">
    <name type="scientific">Acer negundo</name>
    <name type="common">Box elder</name>
    <dbReference type="NCBI Taxonomy" id="4023"/>
    <lineage>
        <taxon>Eukaryota</taxon>
        <taxon>Viridiplantae</taxon>
        <taxon>Streptophyta</taxon>
        <taxon>Embryophyta</taxon>
        <taxon>Tracheophyta</taxon>
        <taxon>Spermatophyta</taxon>
        <taxon>Magnoliopsida</taxon>
        <taxon>eudicotyledons</taxon>
        <taxon>Gunneridae</taxon>
        <taxon>Pentapetalae</taxon>
        <taxon>rosids</taxon>
        <taxon>malvids</taxon>
        <taxon>Sapindales</taxon>
        <taxon>Sapindaceae</taxon>
        <taxon>Hippocastanoideae</taxon>
        <taxon>Acereae</taxon>
        <taxon>Acer</taxon>
    </lineage>
</organism>
<dbReference type="PANTHER" id="PTHR10055:SF1">
    <property type="entry name" value="TRYPTOPHAN--TRNA LIGASE, CYTOPLASMIC"/>
    <property type="match status" value="1"/>
</dbReference>
<keyword evidence="8 10" id="KW-0030">Aminoacyl-tRNA synthetase</keyword>
<evidence type="ECO:0000256" key="3">
    <source>
        <dbReference type="ARBA" id="ARBA00013782"/>
    </source>
</evidence>
<dbReference type="SUPFAM" id="SSF52374">
    <property type="entry name" value="Nucleotidylyl transferase"/>
    <property type="match status" value="1"/>
</dbReference>
<feature type="region of interest" description="Disordered" evidence="11">
    <location>
        <begin position="294"/>
        <end position="314"/>
    </location>
</feature>
<dbReference type="EC" id="6.1.1.2" evidence="2"/>
<evidence type="ECO:0000259" key="12">
    <source>
        <dbReference type="Pfam" id="PF17919"/>
    </source>
</evidence>
<feature type="domain" description="Reverse transcriptase/retrotransposon-derived protein RNase H-like" evidence="12">
    <location>
        <begin position="161"/>
        <end position="211"/>
    </location>
</feature>
<evidence type="ECO:0000256" key="5">
    <source>
        <dbReference type="ARBA" id="ARBA00022741"/>
    </source>
</evidence>
<dbReference type="Gene3D" id="3.30.70.270">
    <property type="match status" value="1"/>
</dbReference>
<dbReference type="GO" id="GO:0005524">
    <property type="term" value="F:ATP binding"/>
    <property type="evidence" value="ECO:0007669"/>
    <property type="project" value="UniProtKB-KW"/>
</dbReference>
<sequence length="430" mass="47823">MKFQLGNEIVTLRGDPLLGKTLVSLKAMMRTCKHEGLGLSVELNQFSVPSPESPIVPEFLSKVVAKYEGVFQMPIGLPPVHGHEHSIVLKEGTSPISVRPYRAGVAADLSKVQAMISWRTPSTLRELRGFLGLTGYYKFVAGYARIALPLTEQLKRDKFGWNAEAERAFSELKHAMSTVPVLAMPDFSQPFIIETDASGYGLGAVLLQVGTAYQKWVTKLMGYDFDIQYRCGASNRVADALSRIPYRVECAAISIPQWHYWDQLSFAQLMVWLLLTSELELVVEPELLLGVRPKSTKSPGNLEGENGKMSASDPNSAIYVTDSGKVIKNKINKYAFSGGRESVELHRKLGANLEVDIPVKYLSFFLDDDAELEHIKKEYGAGHMLTGEVKQRLTQVLTELVERHQTARAAVTDEMVDAFMAVRPLPNMFN</sequence>
<reference evidence="13" key="1">
    <citation type="journal article" date="2022" name="Plant J.">
        <title>Strategies of tolerance reflected in two North American maple genomes.</title>
        <authorList>
            <person name="McEvoy S.L."/>
            <person name="Sezen U.U."/>
            <person name="Trouern-Trend A."/>
            <person name="McMahon S.M."/>
            <person name="Schaberg P.G."/>
            <person name="Yang J."/>
            <person name="Wegrzyn J.L."/>
            <person name="Swenson N.G."/>
        </authorList>
    </citation>
    <scope>NUCLEOTIDE SEQUENCE</scope>
    <source>
        <strain evidence="13">91603</strain>
    </source>
</reference>
<dbReference type="InterPro" id="IPR041577">
    <property type="entry name" value="RT_RNaseH_2"/>
</dbReference>
<dbReference type="FunFam" id="3.30.70.270:FF:000020">
    <property type="entry name" value="Transposon Tf2-6 polyprotein-like Protein"/>
    <property type="match status" value="1"/>
</dbReference>
<accession>A0AAD5J9A9</accession>
<evidence type="ECO:0000256" key="4">
    <source>
        <dbReference type="ARBA" id="ARBA00022598"/>
    </source>
</evidence>
<dbReference type="FunFam" id="1.10.240.10:FF:000003">
    <property type="entry name" value="Tryptophan--tRNA ligase, cytoplasmic"/>
    <property type="match status" value="1"/>
</dbReference>
<keyword evidence="6 10" id="KW-0067">ATP-binding</keyword>
<name>A0AAD5J9A9_ACENE</name>